<protein>
    <submittedName>
        <fullName evidence="1">Uncharacterized protein</fullName>
    </submittedName>
</protein>
<proteinExistence type="predicted"/>
<reference evidence="1" key="1">
    <citation type="submission" date="2022-07" db="EMBL/GenBank/DDBJ databases">
        <title>Genome Sequence of Phlebia brevispora.</title>
        <authorList>
            <person name="Buettner E."/>
        </authorList>
    </citation>
    <scope>NUCLEOTIDE SEQUENCE</scope>
    <source>
        <strain evidence="1">MPL23</strain>
    </source>
</reference>
<name>A0ACC1T8Q4_9APHY</name>
<dbReference type="Proteomes" id="UP001148662">
    <property type="component" value="Unassembled WGS sequence"/>
</dbReference>
<keyword evidence="2" id="KW-1185">Reference proteome</keyword>
<sequence>MSQSLTYCDHAAGRVFFQFFMGLSHHGQHAIPVRILLMEWNAHTLLYAMVQLTDDYEQQPVFINLRAIHIQGLRQRTLGRATDSFVTVSVDGEQQFQTLPIRNSLNPEWTFSEPHRLSLYPSSSISFTVYRGRKTEIFREKYLGTFEAPLLTFIDGGESPHTLDTRHCITTETGTISVHLEVDSSTAGLDLEDLFHRAADNMQHVVASSGRRHTPEPRLETAGSILHRALIHLDELIKVADNIADIHPWSKVAWALLSAVYKAIRSYKEKDDKIKEFANVLGNALARARECRNLKAIPGKTNVVVGLTKLVAEGATLIDEYMKHSAAGRMARSAFGLSHALETRIDRCRTKLDELNKELWMDLLIRTYQNGTVQLSRPHSVLSDSSQGERVSFESSTSEETKHNATSHATLLVYPQDNIPTTVQPSSCWSIPTESSHGAHLLGPHDIRQDMPHPAPFPRPMLYPEVTVFTASPDGMRRSTDLPASHHSAPPPSYSGAPLEPETGYDHVRPLPKQAACSQPRRKWHCDFERMKMREMFSSDSCGTDVVADFITSKGAHDAAIDALLEITAPTHESPRPSVPKRSSSPSDAHHRGGNHLGLGITLPSISALTPNLSRSGSSDSDDSVVTTPASENPFHDGDSSVAVCDGYVGGFSMPDTRPLNIRRKSQGSSGWVPRRPLGNPFHA</sequence>
<evidence type="ECO:0000313" key="1">
    <source>
        <dbReference type="EMBL" id="KAJ3555608.1"/>
    </source>
</evidence>
<comment type="caution">
    <text evidence="1">The sequence shown here is derived from an EMBL/GenBank/DDBJ whole genome shotgun (WGS) entry which is preliminary data.</text>
</comment>
<evidence type="ECO:0000313" key="2">
    <source>
        <dbReference type="Proteomes" id="UP001148662"/>
    </source>
</evidence>
<organism evidence="1 2">
    <name type="scientific">Phlebia brevispora</name>
    <dbReference type="NCBI Taxonomy" id="194682"/>
    <lineage>
        <taxon>Eukaryota</taxon>
        <taxon>Fungi</taxon>
        <taxon>Dikarya</taxon>
        <taxon>Basidiomycota</taxon>
        <taxon>Agaricomycotina</taxon>
        <taxon>Agaricomycetes</taxon>
        <taxon>Polyporales</taxon>
        <taxon>Meruliaceae</taxon>
        <taxon>Phlebia</taxon>
    </lineage>
</organism>
<gene>
    <name evidence="1" type="ORF">NM688_g2481</name>
</gene>
<accession>A0ACC1T8Q4</accession>
<dbReference type="EMBL" id="JANHOG010000315">
    <property type="protein sequence ID" value="KAJ3555608.1"/>
    <property type="molecule type" value="Genomic_DNA"/>
</dbReference>